<keyword evidence="2" id="KW-0472">Membrane</keyword>
<organism evidence="3 4">
    <name type="scientific">Micromonospora globbae</name>
    <dbReference type="NCBI Taxonomy" id="1894969"/>
    <lineage>
        <taxon>Bacteria</taxon>
        <taxon>Bacillati</taxon>
        <taxon>Actinomycetota</taxon>
        <taxon>Actinomycetes</taxon>
        <taxon>Micromonosporales</taxon>
        <taxon>Micromonosporaceae</taxon>
        <taxon>Micromonospora</taxon>
    </lineage>
</organism>
<accession>A0ABZ1S5E1</accession>
<protein>
    <recommendedName>
        <fullName evidence="5">Nitrate/nitrite sensing protein domain-containing protein</fullName>
    </recommendedName>
</protein>
<feature type="compositionally biased region" description="Low complexity" evidence="1">
    <location>
        <begin position="341"/>
        <end position="350"/>
    </location>
</feature>
<evidence type="ECO:0000256" key="1">
    <source>
        <dbReference type="SAM" id="MobiDB-lite"/>
    </source>
</evidence>
<reference evidence="3" key="1">
    <citation type="submission" date="2022-10" db="EMBL/GenBank/DDBJ databases">
        <title>The complete genomes of actinobacterial strains from the NBC collection.</title>
        <authorList>
            <person name="Joergensen T.S."/>
            <person name="Alvarez Arevalo M."/>
            <person name="Sterndorff E.B."/>
            <person name="Faurdal D."/>
            <person name="Vuksanovic O."/>
            <person name="Mourched A.-S."/>
            <person name="Charusanti P."/>
            <person name="Shaw S."/>
            <person name="Blin K."/>
            <person name="Weber T."/>
        </authorList>
    </citation>
    <scope>NUCLEOTIDE SEQUENCE</scope>
    <source>
        <strain evidence="3">NBC_00256</strain>
    </source>
</reference>
<proteinExistence type="predicted"/>
<gene>
    <name evidence="3" type="ORF">OG994_27465</name>
</gene>
<keyword evidence="2" id="KW-0812">Transmembrane</keyword>
<dbReference type="EMBL" id="CP108084">
    <property type="protein sequence ID" value="WUP49247.1"/>
    <property type="molecule type" value="Genomic_DNA"/>
</dbReference>
<feature type="transmembrane region" description="Helical" evidence="2">
    <location>
        <begin position="309"/>
        <end position="331"/>
    </location>
</feature>
<evidence type="ECO:0000313" key="4">
    <source>
        <dbReference type="Proteomes" id="UP001432190"/>
    </source>
</evidence>
<evidence type="ECO:0000256" key="2">
    <source>
        <dbReference type="SAM" id="Phobius"/>
    </source>
</evidence>
<keyword evidence="2" id="KW-1133">Transmembrane helix</keyword>
<evidence type="ECO:0008006" key="5">
    <source>
        <dbReference type="Google" id="ProtNLM"/>
    </source>
</evidence>
<sequence>MTVPASRVRPRPAGRVLPLLLVVALLAPLGVLFQQAWRLTDDDRSLAERERLGVEYLRALAPVTDALVQAQSAAVAGRPASGAALTDAVAEAAAVDARIGRDLRSQERWAGVRAKLEALGGRAPTDPEAAFTAYAEVTDLLLDLHRKVRESSGLVRDPESDSFYLQDAAGRQLPEAMVAAGRLTDLATLAAGRPSAEQPRTVADLAALRVAALTPAGALVDDLRAAVDNSESTDLGGTVLTPLDTYQRAVEALAAASAPSRTGVADPGPLAGARLNAHAAAEQLQPVILAELDALLDARVDRLERDRRLTAAGGALGVLLLLTLGGVLVAAGRRRARAARPEPAAPENGAWPVASEPRPLQPAGRGGDPEAARWGPADAAR</sequence>
<evidence type="ECO:0000313" key="3">
    <source>
        <dbReference type="EMBL" id="WUP49247.1"/>
    </source>
</evidence>
<dbReference type="Proteomes" id="UP001432190">
    <property type="component" value="Chromosome"/>
</dbReference>
<dbReference type="RefSeq" id="WP_328851453.1">
    <property type="nucleotide sequence ID" value="NZ_CP108084.1"/>
</dbReference>
<feature type="region of interest" description="Disordered" evidence="1">
    <location>
        <begin position="337"/>
        <end position="381"/>
    </location>
</feature>
<keyword evidence="4" id="KW-1185">Reference proteome</keyword>
<name>A0ABZ1S5E1_9ACTN</name>